<proteinExistence type="predicted"/>
<name>A0ABW3XTN9_9ACTN</name>
<dbReference type="EMBL" id="JBHTMM010000148">
    <property type="protein sequence ID" value="MFD1312953.1"/>
    <property type="molecule type" value="Genomic_DNA"/>
</dbReference>
<feature type="compositionally biased region" description="Polar residues" evidence="1">
    <location>
        <begin position="102"/>
        <end position="119"/>
    </location>
</feature>
<keyword evidence="3" id="KW-0548">Nucleotidyltransferase</keyword>
<dbReference type="Pfam" id="PF13655">
    <property type="entry name" value="RVT_N"/>
    <property type="match status" value="1"/>
</dbReference>
<feature type="domain" description="Reverse transcriptase N-terminal" evidence="2">
    <location>
        <begin position="22"/>
        <end position="72"/>
    </location>
</feature>
<dbReference type="GO" id="GO:0003964">
    <property type="term" value="F:RNA-directed DNA polymerase activity"/>
    <property type="evidence" value="ECO:0007669"/>
    <property type="project" value="UniProtKB-KW"/>
</dbReference>
<comment type="caution">
    <text evidence="3">The sequence shown here is derived from an EMBL/GenBank/DDBJ whole genome shotgun (WGS) entry which is preliminary data.</text>
</comment>
<dbReference type="Proteomes" id="UP001597058">
    <property type="component" value="Unassembled WGS sequence"/>
</dbReference>
<sequence length="134" mass="14933">MAQSSALRVGSVNGPEDVFTDWAEIDRRQVENDVRRLRQRIFAAPQAGDLAKVRNLQKLMLRSRANTLISVRGSLRSTLDARRRASTAGRHCCPSPRLNWPTGCSTTPRRGGPSPSSAHTYRREMESGARSEFP</sequence>
<gene>
    <name evidence="3" type="ORF">ACFQ5X_45305</name>
</gene>
<accession>A0ABW3XTN9</accession>
<evidence type="ECO:0000313" key="3">
    <source>
        <dbReference type="EMBL" id="MFD1312953.1"/>
    </source>
</evidence>
<keyword evidence="3" id="KW-0695">RNA-directed DNA polymerase</keyword>
<feature type="region of interest" description="Disordered" evidence="1">
    <location>
        <begin position="86"/>
        <end position="134"/>
    </location>
</feature>
<evidence type="ECO:0000259" key="2">
    <source>
        <dbReference type="Pfam" id="PF13655"/>
    </source>
</evidence>
<keyword evidence="3" id="KW-0808">Transferase</keyword>
<keyword evidence="4" id="KW-1185">Reference proteome</keyword>
<dbReference type="InterPro" id="IPR025960">
    <property type="entry name" value="RVT_N"/>
</dbReference>
<evidence type="ECO:0000256" key="1">
    <source>
        <dbReference type="SAM" id="MobiDB-lite"/>
    </source>
</evidence>
<evidence type="ECO:0000313" key="4">
    <source>
        <dbReference type="Proteomes" id="UP001597058"/>
    </source>
</evidence>
<feature type="compositionally biased region" description="Basic and acidic residues" evidence="1">
    <location>
        <begin position="121"/>
        <end position="134"/>
    </location>
</feature>
<reference evidence="4" key="1">
    <citation type="journal article" date="2019" name="Int. J. Syst. Evol. Microbiol.">
        <title>The Global Catalogue of Microorganisms (GCM) 10K type strain sequencing project: providing services to taxonomists for standard genome sequencing and annotation.</title>
        <authorList>
            <consortium name="The Broad Institute Genomics Platform"/>
            <consortium name="The Broad Institute Genome Sequencing Center for Infectious Disease"/>
            <person name="Wu L."/>
            <person name="Ma J."/>
        </authorList>
    </citation>
    <scope>NUCLEOTIDE SEQUENCE [LARGE SCALE GENOMIC DNA]</scope>
    <source>
        <strain evidence="4">CGMCC 4.7020</strain>
    </source>
</reference>
<protein>
    <submittedName>
        <fullName evidence="3">Reverse transcriptase N-terminal domain-containing protein</fullName>
    </submittedName>
</protein>
<dbReference type="RefSeq" id="WP_381330962.1">
    <property type="nucleotide sequence ID" value="NZ_JBHTMM010000148.1"/>
</dbReference>
<organism evidence="3 4">
    <name type="scientific">Streptomyces kaempferi</name>
    <dbReference type="NCBI Taxonomy" id="333725"/>
    <lineage>
        <taxon>Bacteria</taxon>
        <taxon>Bacillati</taxon>
        <taxon>Actinomycetota</taxon>
        <taxon>Actinomycetes</taxon>
        <taxon>Kitasatosporales</taxon>
        <taxon>Streptomycetaceae</taxon>
        <taxon>Streptomyces</taxon>
    </lineage>
</organism>